<evidence type="ECO:0000313" key="1">
    <source>
        <dbReference type="EMBL" id="VDM81157.1"/>
    </source>
</evidence>
<evidence type="ECO:0000313" key="2">
    <source>
        <dbReference type="Proteomes" id="UP000270094"/>
    </source>
</evidence>
<name>A0A3P7JXZ3_STRVU</name>
<organism evidence="1 2">
    <name type="scientific">Strongylus vulgaris</name>
    <name type="common">Blood worm</name>
    <dbReference type="NCBI Taxonomy" id="40348"/>
    <lineage>
        <taxon>Eukaryota</taxon>
        <taxon>Metazoa</taxon>
        <taxon>Ecdysozoa</taxon>
        <taxon>Nematoda</taxon>
        <taxon>Chromadorea</taxon>
        <taxon>Rhabditida</taxon>
        <taxon>Rhabditina</taxon>
        <taxon>Rhabditomorpha</taxon>
        <taxon>Strongyloidea</taxon>
        <taxon>Strongylidae</taxon>
        <taxon>Strongylus</taxon>
    </lineage>
</organism>
<gene>
    <name evidence="1" type="ORF">SVUK_LOCUS16155</name>
</gene>
<dbReference type="AlphaFoldDB" id="A0A3P7JXZ3"/>
<keyword evidence="2" id="KW-1185">Reference proteome</keyword>
<accession>A0A3P7JXZ3</accession>
<reference evidence="1 2" key="1">
    <citation type="submission" date="2018-11" db="EMBL/GenBank/DDBJ databases">
        <authorList>
            <consortium name="Pathogen Informatics"/>
        </authorList>
    </citation>
    <scope>NUCLEOTIDE SEQUENCE [LARGE SCALE GENOMIC DNA]</scope>
</reference>
<proteinExistence type="predicted"/>
<sequence length="153" mass="17444">MKQRKREWKEGWRRAGIGCNNHKFYAIAVGKYSNKQELIAIIGSGQWAVEDNGTIFHVQEHYCPCDSKAEKSAAIVFGWMKSVVDSVTDTAKSLAVEETTQDKEDITRPRVIRKTNLSPLEASFMFDFYNYTPPFYPENHMGNGHQPGARNLI</sequence>
<dbReference type="Proteomes" id="UP000270094">
    <property type="component" value="Unassembled WGS sequence"/>
</dbReference>
<dbReference type="EMBL" id="UYYB01111623">
    <property type="protein sequence ID" value="VDM81157.1"/>
    <property type="molecule type" value="Genomic_DNA"/>
</dbReference>
<dbReference type="OrthoDB" id="73788at2759"/>
<protein>
    <submittedName>
        <fullName evidence="1">Uncharacterized protein</fullName>
    </submittedName>
</protein>